<proteinExistence type="predicted"/>
<protein>
    <submittedName>
        <fullName evidence="4">Thiamine phosphate synthase</fullName>
    </submittedName>
</protein>
<dbReference type="CDD" id="cd00564">
    <property type="entry name" value="TMP_TenI"/>
    <property type="match status" value="1"/>
</dbReference>
<reference evidence="5" key="1">
    <citation type="journal article" date="2019" name="Int. J. Syst. Evol. Microbiol.">
        <title>The Global Catalogue of Microorganisms (GCM) 10K type strain sequencing project: providing services to taxonomists for standard genome sequencing and annotation.</title>
        <authorList>
            <consortium name="The Broad Institute Genomics Platform"/>
            <consortium name="The Broad Institute Genome Sequencing Center for Infectious Disease"/>
            <person name="Wu L."/>
            <person name="Ma J."/>
        </authorList>
    </citation>
    <scope>NUCLEOTIDE SEQUENCE [LARGE SCALE GENOMIC DNA]</scope>
    <source>
        <strain evidence="5">JCM 17841</strain>
    </source>
</reference>
<accession>A0ABP8QEY4</accession>
<dbReference type="RefSeq" id="WP_208130108.1">
    <property type="nucleotide sequence ID" value="NZ_BAABGQ010000006.1"/>
</dbReference>
<keyword evidence="5" id="KW-1185">Reference proteome</keyword>
<dbReference type="PANTHER" id="PTHR20857:SF15">
    <property type="entry name" value="THIAMINE-PHOSPHATE SYNTHASE"/>
    <property type="match status" value="1"/>
</dbReference>
<evidence type="ECO:0000256" key="2">
    <source>
        <dbReference type="ARBA" id="ARBA00022977"/>
    </source>
</evidence>
<dbReference type="InterPro" id="IPR013785">
    <property type="entry name" value="Aldolase_TIM"/>
</dbReference>
<dbReference type="InterPro" id="IPR022998">
    <property type="entry name" value="ThiamineP_synth_TenI"/>
</dbReference>
<dbReference type="SUPFAM" id="SSF51391">
    <property type="entry name" value="Thiamin phosphate synthase"/>
    <property type="match status" value="1"/>
</dbReference>
<dbReference type="InterPro" id="IPR036206">
    <property type="entry name" value="ThiamineP_synth_sf"/>
</dbReference>
<gene>
    <name evidence="4" type="ORF">GCM10023172_24810</name>
</gene>
<keyword evidence="2" id="KW-0784">Thiamine biosynthesis</keyword>
<name>A0ABP8QEY4_9BACT</name>
<dbReference type="PANTHER" id="PTHR20857">
    <property type="entry name" value="THIAMINE-PHOSPHATE PYROPHOSPHORYLASE"/>
    <property type="match status" value="1"/>
</dbReference>
<organism evidence="4 5">
    <name type="scientific">Hymenobacter ginsengisoli</name>
    <dbReference type="NCBI Taxonomy" id="1051626"/>
    <lineage>
        <taxon>Bacteria</taxon>
        <taxon>Pseudomonadati</taxon>
        <taxon>Bacteroidota</taxon>
        <taxon>Cytophagia</taxon>
        <taxon>Cytophagales</taxon>
        <taxon>Hymenobacteraceae</taxon>
        <taxon>Hymenobacter</taxon>
    </lineage>
</organism>
<dbReference type="Pfam" id="PF02581">
    <property type="entry name" value="TMP-TENI"/>
    <property type="match status" value="1"/>
</dbReference>
<dbReference type="Proteomes" id="UP001501243">
    <property type="component" value="Unassembled WGS sequence"/>
</dbReference>
<evidence type="ECO:0000256" key="1">
    <source>
        <dbReference type="ARBA" id="ARBA00004948"/>
    </source>
</evidence>
<feature type="domain" description="Thiamine phosphate synthase/TenI" evidence="3">
    <location>
        <begin position="7"/>
        <end position="186"/>
    </location>
</feature>
<dbReference type="Gene3D" id="3.20.20.70">
    <property type="entry name" value="Aldolase class I"/>
    <property type="match status" value="1"/>
</dbReference>
<sequence>MFSLLAITPHDETVELPWLAQLFAANLQRLHVRKPGWSRVELANYVQAIEPQYRPRLVLHSHYDLAHEYGLGGIHLTEAARRAPGLARLLRGLGGLSVSASLHTLAEVQQHRRRYNYVTLSPIFNSISKEGCPSGFDLAQVQAVLHKLAVRPGYRPQVVALGGLAAGNVARVREAGFAGAAVLGSIWQSPNPAATWRELVAQASAASQSFHTGS</sequence>
<evidence type="ECO:0000313" key="4">
    <source>
        <dbReference type="EMBL" id="GAA4502043.1"/>
    </source>
</evidence>
<evidence type="ECO:0000259" key="3">
    <source>
        <dbReference type="Pfam" id="PF02581"/>
    </source>
</evidence>
<comment type="caution">
    <text evidence="4">The sequence shown here is derived from an EMBL/GenBank/DDBJ whole genome shotgun (WGS) entry which is preliminary data.</text>
</comment>
<evidence type="ECO:0000313" key="5">
    <source>
        <dbReference type="Proteomes" id="UP001501243"/>
    </source>
</evidence>
<comment type="pathway">
    <text evidence="1">Cofactor biosynthesis; thiamine diphosphate biosynthesis.</text>
</comment>
<dbReference type="EMBL" id="BAABGQ010000006">
    <property type="protein sequence ID" value="GAA4502043.1"/>
    <property type="molecule type" value="Genomic_DNA"/>
</dbReference>